<dbReference type="RefSeq" id="XP_009049963.1">
    <property type="nucleotide sequence ID" value="XM_009051715.1"/>
</dbReference>
<organism evidence="4 5">
    <name type="scientific">Lottia gigantea</name>
    <name type="common">Giant owl limpet</name>
    <dbReference type="NCBI Taxonomy" id="225164"/>
    <lineage>
        <taxon>Eukaryota</taxon>
        <taxon>Metazoa</taxon>
        <taxon>Spiralia</taxon>
        <taxon>Lophotrochozoa</taxon>
        <taxon>Mollusca</taxon>
        <taxon>Gastropoda</taxon>
        <taxon>Patellogastropoda</taxon>
        <taxon>Lottioidea</taxon>
        <taxon>Lottiidae</taxon>
        <taxon>Lottia</taxon>
    </lineage>
</organism>
<dbReference type="SMART" id="SM00409">
    <property type="entry name" value="IG"/>
    <property type="match status" value="1"/>
</dbReference>
<feature type="compositionally biased region" description="Basic and acidic residues" evidence="1">
    <location>
        <begin position="486"/>
        <end position="500"/>
    </location>
</feature>
<keyword evidence="2" id="KW-0472">Membrane</keyword>
<feature type="compositionally biased region" description="Polar residues" evidence="1">
    <location>
        <begin position="274"/>
        <end position="285"/>
    </location>
</feature>
<evidence type="ECO:0000256" key="2">
    <source>
        <dbReference type="SAM" id="Phobius"/>
    </source>
</evidence>
<dbReference type="InterPro" id="IPR036179">
    <property type="entry name" value="Ig-like_dom_sf"/>
</dbReference>
<dbReference type="PROSITE" id="PS50835">
    <property type="entry name" value="IG_LIKE"/>
    <property type="match status" value="1"/>
</dbReference>
<dbReference type="GeneID" id="20248468"/>
<feature type="region of interest" description="Disordered" evidence="1">
    <location>
        <begin position="335"/>
        <end position="517"/>
    </location>
</feature>
<evidence type="ECO:0000259" key="3">
    <source>
        <dbReference type="PROSITE" id="PS50835"/>
    </source>
</evidence>
<feature type="compositionally biased region" description="Polar residues" evidence="1">
    <location>
        <begin position="185"/>
        <end position="204"/>
    </location>
</feature>
<dbReference type="Proteomes" id="UP000030746">
    <property type="component" value="Unassembled WGS sequence"/>
</dbReference>
<dbReference type="SUPFAM" id="SSF48726">
    <property type="entry name" value="Immunoglobulin"/>
    <property type="match status" value="1"/>
</dbReference>
<evidence type="ECO:0000313" key="4">
    <source>
        <dbReference type="EMBL" id="ESO99476.1"/>
    </source>
</evidence>
<evidence type="ECO:0000256" key="1">
    <source>
        <dbReference type="SAM" id="MobiDB-lite"/>
    </source>
</evidence>
<evidence type="ECO:0000313" key="5">
    <source>
        <dbReference type="Proteomes" id="UP000030746"/>
    </source>
</evidence>
<keyword evidence="2" id="KW-1133">Transmembrane helix</keyword>
<feature type="compositionally biased region" description="Low complexity" evidence="1">
    <location>
        <begin position="225"/>
        <end position="267"/>
    </location>
</feature>
<feature type="domain" description="Ig-like" evidence="3">
    <location>
        <begin position="21"/>
        <end position="146"/>
    </location>
</feature>
<feature type="transmembrane region" description="Helical" evidence="2">
    <location>
        <begin position="303"/>
        <end position="326"/>
    </location>
</feature>
<dbReference type="KEGG" id="lgi:LOTGIDRAFT_231093"/>
<keyword evidence="2" id="KW-0812">Transmembrane</keyword>
<feature type="compositionally biased region" description="Basic and acidic residues" evidence="1">
    <location>
        <begin position="382"/>
        <end position="394"/>
    </location>
</feature>
<feature type="compositionally biased region" description="Pro residues" evidence="1">
    <location>
        <begin position="508"/>
        <end position="517"/>
    </location>
</feature>
<dbReference type="InterPro" id="IPR003599">
    <property type="entry name" value="Ig_sub"/>
</dbReference>
<dbReference type="OrthoDB" id="6370831at2759"/>
<feature type="compositionally biased region" description="Polar residues" evidence="1">
    <location>
        <begin position="407"/>
        <end position="431"/>
    </location>
</feature>
<dbReference type="HOGENOM" id="CLU_527089_0_0_1"/>
<dbReference type="CTD" id="20248468"/>
<dbReference type="EMBL" id="KB201037">
    <property type="protein sequence ID" value="ESO99476.1"/>
    <property type="molecule type" value="Genomic_DNA"/>
</dbReference>
<feature type="compositionally biased region" description="Basic residues" evidence="1">
    <location>
        <begin position="335"/>
        <end position="344"/>
    </location>
</feature>
<dbReference type="OMA" id="YIMARFE"/>
<feature type="region of interest" description="Disordered" evidence="1">
    <location>
        <begin position="174"/>
        <end position="294"/>
    </location>
</feature>
<proteinExistence type="predicted"/>
<keyword evidence="5" id="KW-1185">Reference proteome</keyword>
<dbReference type="AlphaFoldDB" id="V4B0A8"/>
<gene>
    <name evidence="4" type="ORF">LOTGIDRAFT_231093</name>
</gene>
<name>V4B0A8_LOTGI</name>
<reference evidence="4 5" key="1">
    <citation type="journal article" date="2013" name="Nature">
        <title>Insights into bilaterian evolution from three spiralian genomes.</title>
        <authorList>
            <person name="Simakov O."/>
            <person name="Marletaz F."/>
            <person name="Cho S.J."/>
            <person name="Edsinger-Gonzales E."/>
            <person name="Havlak P."/>
            <person name="Hellsten U."/>
            <person name="Kuo D.H."/>
            <person name="Larsson T."/>
            <person name="Lv J."/>
            <person name="Arendt D."/>
            <person name="Savage R."/>
            <person name="Osoegawa K."/>
            <person name="de Jong P."/>
            <person name="Grimwood J."/>
            <person name="Chapman J.A."/>
            <person name="Shapiro H."/>
            <person name="Aerts A."/>
            <person name="Otillar R.P."/>
            <person name="Terry A.Y."/>
            <person name="Boore J.L."/>
            <person name="Grigoriev I.V."/>
            <person name="Lindberg D.R."/>
            <person name="Seaver E.C."/>
            <person name="Weisblat D.A."/>
            <person name="Putnam N.H."/>
            <person name="Rokhsar D.S."/>
        </authorList>
    </citation>
    <scope>NUCLEOTIDE SEQUENCE [LARGE SCALE GENOMIC DNA]</scope>
</reference>
<feature type="compositionally biased region" description="Basic and acidic residues" evidence="1">
    <location>
        <begin position="444"/>
        <end position="463"/>
    </location>
</feature>
<accession>V4B0A8</accession>
<sequence length="517" mass="56925">MLHPTLLPFGQEGLFDVRDVPEYNELKLVPLNLLFYVYKKILCLHHAVCLECDIKLSKELATIGSNGNLSVLCNTSCMIGDNRGDMIWYDNQFNQVPHKGRIFSVSYGRGRYSRLVILHSIPTDEGNYICTLETSGELKQKSFTLTYDGPTPARSNVKKDIGPRRGDVVIYDPNILHRRPKRQVQETTESSGLGDNEVDSTTTIEPRPELLTESSPEPQPKAENTTLLTSMSTMSTIITQTARKQKATTQKPTTLKTTTQVTTAQESTTKRIQIPQQNEQGTTTPMEGGNSKVPNTEFGRSGLVAFVVSLSIALLLLYALVLILLIPMCLKRKKGRTSTKKRTQISKDTPVVLSQVAKSEDNGDLPSPGPSDAGFTTIDLDDPPKDKQDEDGKQTSEQNDDVKVLPSATTDPETTNTQESMLSSVMSTSDKGVTKSVDPAPVDDDLKFIDETTHSTESEKLDDSSVFDNSTPAVVDEPQRTTTETTEVKLEITEKEDGHKQIKLSSSSPPPETQSSN</sequence>
<protein>
    <recommendedName>
        <fullName evidence="3">Ig-like domain-containing protein</fullName>
    </recommendedName>
</protein>
<dbReference type="InterPro" id="IPR007110">
    <property type="entry name" value="Ig-like_dom"/>
</dbReference>